<dbReference type="PANTHER" id="PTHR43048">
    <property type="entry name" value="METHYLMALONYL-COA EPIMERASE"/>
    <property type="match status" value="1"/>
</dbReference>
<reference evidence="3 4" key="1">
    <citation type="submission" date="2019-02" db="EMBL/GenBank/DDBJ databases">
        <title>Prokaryotic population dynamics and viral predation in marine succession experiment using metagenomics: the confinement effect.</title>
        <authorList>
            <person name="Haro-Moreno J.M."/>
            <person name="Rodriguez-Valera F."/>
            <person name="Lopez-Perez M."/>
        </authorList>
    </citation>
    <scope>NUCLEOTIDE SEQUENCE [LARGE SCALE GENOMIC DNA]</scope>
    <source>
        <strain evidence="3">MED-G169</strain>
    </source>
</reference>
<evidence type="ECO:0000259" key="2">
    <source>
        <dbReference type="PROSITE" id="PS51819"/>
    </source>
</evidence>
<dbReference type="AlphaFoldDB" id="A0A520LJH7"/>
<dbReference type="GO" id="GO:0046491">
    <property type="term" value="P:L-methylmalonyl-CoA metabolic process"/>
    <property type="evidence" value="ECO:0007669"/>
    <property type="project" value="TreeGrafter"/>
</dbReference>
<dbReference type="InterPro" id="IPR025870">
    <property type="entry name" value="Glyoxalase-like_dom"/>
</dbReference>
<protein>
    <submittedName>
        <fullName evidence="3">Glyoxalase-like domain protein</fullName>
    </submittedName>
</protein>
<organism evidence="3 4">
    <name type="scientific">SAR92 clade bacterium</name>
    <dbReference type="NCBI Taxonomy" id="2315479"/>
    <lineage>
        <taxon>Bacteria</taxon>
        <taxon>Pseudomonadati</taxon>
        <taxon>Pseudomonadota</taxon>
        <taxon>Gammaproteobacteria</taxon>
        <taxon>Cellvibrionales</taxon>
        <taxon>Porticoccaceae</taxon>
        <taxon>SAR92 clade</taxon>
    </lineage>
</organism>
<dbReference type="InterPro" id="IPR029068">
    <property type="entry name" value="Glyas_Bleomycin-R_OHBP_Dase"/>
</dbReference>
<dbReference type="SUPFAM" id="SSF54593">
    <property type="entry name" value="Glyoxalase/Bleomycin resistance protein/Dihydroxybiphenyl dioxygenase"/>
    <property type="match status" value="1"/>
</dbReference>
<evidence type="ECO:0000313" key="3">
    <source>
        <dbReference type="EMBL" id="RZO02219.1"/>
    </source>
</evidence>
<dbReference type="PANTHER" id="PTHR43048:SF3">
    <property type="entry name" value="METHYLMALONYL-COA EPIMERASE, MITOCHONDRIAL"/>
    <property type="match status" value="1"/>
</dbReference>
<proteinExistence type="predicted"/>
<name>A0A520LJH7_9GAMM</name>
<dbReference type="Proteomes" id="UP000318148">
    <property type="component" value="Unassembled WGS sequence"/>
</dbReference>
<evidence type="ECO:0000313" key="4">
    <source>
        <dbReference type="Proteomes" id="UP000318148"/>
    </source>
</evidence>
<dbReference type="EMBL" id="SHBO01000080">
    <property type="protein sequence ID" value="RZO02219.1"/>
    <property type="molecule type" value="Genomic_DNA"/>
</dbReference>
<feature type="domain" description="VOC" evidence="2">
    <location>
        <begin position="160"/>
        <end position="278"/>
    </location>
</feature>
<gene>
    <name evidence="3" type="ORF">EVB02_04650</name>
</gene>
<evidence type="ECO:0000256" key="1">
    <source>
        <dbReference type="ARBA" id="ARBA00022723"/>
    </source>
</evidence>
<dbReference type="PROSITE" id="PS51819">
    <property type="entry name" value="VOC"/>
    <property type="match status" value="1"/>
</dbReference>
<keyword evidence="1" id="KW-0479">Metal-binding</keyword>
<accession>A0A520LJH7</accession>
<dbReference type="Pfam" id="PF13468">
    <property type="entry name" value="Glyoxalase_3"/>
    <property type="match status" value="1"/>
</dbReference>
<dbReference type="InterPro" id="IPR051785">
    <property type="entry name" value="MMCE/EMCE_epimerase"/>
</dbReference>
<dbReference type="Gene3D" id="3.10.180.10">
    <property type="entry name" value="2,3-Dihydroxybiphenyl 1,2-Dioxygenase, domain 1"/>
    <property type="match status" value="2"/>
</dbReference>
<dbReference type="InterPro" id="IPR037523">
    <property type="entry name" value="VOC_core"/>
</dbReference>
<dbReference type="GO" id="GO:0046872">
    <property type="term" value="F:metal ion binding"/>
    <property type="evidence" value="ECO:0007669"/>
    <property type="project" value="UniProtKB-KW"/>
</dbReference>
<dbReference type="GO" id="GO:0004493">
    <property type="term" value="F:methylmalonyl-CoA epimerase activity"/>
    <property type="evidence" value="ECO:0007669"/>
    <property type="project" value="TreeGrafter"/>
</dbReference>
<comment type="caution">
    <text evidence="3">The sequence shown here is derived from an EMBL/GenBank/DDBJ whole genome shotgun (WGS) entry which is preliminary data.</text>
</comment>
<sequence length="281" mass="31428">MIEVIDHLIIAVKNLEVAENNFIKLLGFNPVWQGSHEDLGTSNSIFLLRNTYLELLTANGEGAGAELVKNFLKKHGEGLMGIVYGAKDLYSTSANLTSKGFSLPSITKGVGHCNETGSQRKWITQLLPFELTRGIFTFLIEHKEGVLPQSKECSPSVVNRLDHVVIKTSDVDAVIKVYRDAFGIRLALDKFVEHWKRRMLFFRLNKTTIEVIESSDQEKSMDYLWGIALEVESLSDAHDRLSGIGVELSSMKPGLKENTVVCTVKSHNHNIPMLLIEYLNA</sequence>